<evidence type="ECO:0000313" key="2">
    <source>
        <dbReference type="EMBL" id="NEZ58705.1"/>
    </source>
</evidence>
<gene>
    <name evidence="2" type="ORF">DXZ20_24300</name>
</gene>
<evidence type="ECO:0000256" key="1">
    <source>
        <dbReference type="SAM" id="MobiDB-lite"/>
    </source>
</evidence>
<sequence>MNDDRSTYAEMLVPSAAEHGYAKVWLIEDSREYFKEFEIHVSIQLQCAKSETRYIDDHLLLTFLGLLDPKDQKFPETYAQALAGVCIRCKLSQYSYACVQKMVTMLDPRDRNKVLREELIAAVLDDDATPYIFLKADIGIPSVFPKAEIATNDSQDTDGTLENSCQKSRKKQKKQKKKTYKLYTAKKNGEIRFNEDNNEPQPSKYIPFNLKILADYSLDVSSSKLNLKNWIYKYLGNQPSIQNILATHGFHRLTDWAYLNRRCEPLPKENLVSCLDIKLLKVYHDVYRRDRLSSVQNQYSSNSRKCPPPNLEQLNEMLTLLRKEDIYFESPERLLQELQQLARQLKDFDLSRIGSGMEPIELPSSENGISGEHPELPKSPGLDAEGAVRTVLSQTLNDEFVDLLDQGIQFVVETRHLRLQKGRYKEHWPKFTKGLKLTYLNNLFLQEIATGFGLDKQKMRRILDLENLVWKTRDYVLDKLTERVLIAIGESQLSSSVDFITNLEVNLAEYADDKSFRDACSELKAGRNRVFYSLYAQRLQIFLSEQI</sequence>
<keyword evidence="3" id="KW-1185">Reference proteome</keyword>
<reference evidence="2 3" key="1">
    <citation type="journal article" date="2020" name="Microb. Ecol.">
        <title>Ecogenomics of the Marine Benthic Filamentous Cyanobacterium Adonisia.</title>
        <authorList>
            <person name="Walter J.M."/>
            <person name="Coutinho F.H."/>
            <person name="Leomil L."/>
            <person name="Hargreaves P.I."/>
            <person name="Campeao M.E."/>
            <person name="Vieira V.V."/>
            <person name="Silva B.S."/>
            <person name="Fistarol G.O."/>
            <person name="Salomon P.S."/>
            <person name="Sawabe T."/>
            <person name="Mino S."/>
            <person name="Hosokawa M."/>
            <person name="Miyashita H."/>
            <person name="Maruyama F."/>
            <person name="van Verk M.C."/>
            <person name="Dutilh B.E."/>
            <person name="Thompson C.C."/>
            <person name="Thompson F.L."/>
        </authorList>
    </citation>
    <scope>NUCLEOTIDE SEQUENCE [LARGE SCALE GENOMIC DNA]</scope>
    <source>
        <strain evidence="2 3">CCMR0081</strain>
    </source>
</reference>
<proteinExistence type="predicted"/>
<dbReference type="Proteomes" id="UP000481033">
    <property type="component" value="Unassembled WGS sequence"/>
</dbReference>
<organism evidence="2 3">
    <name type="scientific">Adonisia turfae CCMR0081</name>
    <dbReference type="NCBI Taxonomy" id="2292702"/>
    <lineage>
        <taxon>Bacteria</taxon>
        <taxon>Bacillati</taxon>
        <taxon>Cyanobacteriota</taxon>
        <taxon>Adonisia</taxon>
        <taxon>Adonisia turfae</taxon>
    </lineage>
</organism>
<name>A0A6M0RR33_9CYAN</name>
<dbReference type="AlphaFoldDB" id="A0A6M0RR33"/>
<dbReference type="RefSeq" id="WP_163701478.1">
    <property type="nucleotide sequence ID" value="NZ_QXHD01000004.1"/>
</dbReference>
<dbReference type="EMBL" id="QXHD01000004">
    <property type="protein sequence ID" value="NEZ58705.1"/>
    <property type="molecule type" value="Genomic_DNA"/>
</dbReference>
<protein>
    <submittedName>
        <fullName evidence="2">Uncharacterized protein</fullName>
    </submittedName>
</protein>
<feature type="compositionally biased region" description="Polar residues" evidence="1">
    <location>
        <begin position="155"/>
        <end position="166"/>
    </location>
</feature>
<accession>A0A6M0RR33</accession>
<feature type="region of interest" description="Disordered" evidence="1">
    <location>
        <begin position="155"/>
        <end position="179"/>
    </location>
</feature>
<feature type="region of interest" description="Disordered" evidence="1">
    <location>
        <begin position="358"/>
        <end position="383"/>
    </location>
</feature>
<feature type="compositionally biased region" description="Basic residues" evidence="1">
    <location>
        <begin position="167"/>
        <end position="179"/>
    </location>
</feature>
<comment type="caution">
    <text evidence="2">The sequence shown here is derived from an EMBL/GenBank/DDBJ whole genome shotgun (WGS) entry which is preliminary data.</text>
</comment>
<evidence type="ECO:0000313" key="3">
    <source>
        <dbReference type="Proteomes" id="UP000481033"/>
    </source>
</evidence>